<evidence type="ECO:0000313" key="2">
    <source>
        <dbReference type="EMBL" id="GEX76857.1"/>
    </source>
</evidence>
<protein>
    <submittedName>
        <fullName evidence="2">RNA-directed DNA polymerase, eukaryota, reverse transcriptase zinc-binding domain protein</fullName>
    </submittedName>
</protein>
<keyword evidence="2" id="KW-0695">RNA-directed DNA polymerase</keyword>
<sequence length="229" mass="26586">MLGDGRDILFWLDRWVDHRSLCDKFPRLYHLDRSREGSVLDKGSSVNGVWDKWRWMLDDDGEFTVKELAKFIEEKIPHTDNGGQETVWNKLVPKKVNIFVWRALKGRLLVHVELDRRDIDLDSVLCLSCNIVVETCDHCLVTCDLAMSVWEKVFNWWKVGSIIAFSIDELFSCSGGVNVLTLLSHVWQAVIWTFGYLIWKEEIHVCSVKKCQVLVKLCKIYNSRALNGL</sequence>
<evidence type="ECO:0000259" key="1">
    <source>
        <dbReference type="Pfam" id="PF13966"/>
    </source>
</evidence>
<gene>
    <name evidence="2" type="ORF">Tci_348832</name>
</gene>
<keyword evidence="2" id="KW-0548">Nucleotidyltransferase</keyword>
<organism evidence="2">
    <name type="scientific">Tanacetum cinerariifolium</name>
    <name type="common">Dalmatian daisy</name>
    <name type="synonym">Chrysanthemum cinerariifolium</name>
    <dbReference type="NCBI Taxonomy" id="118510"/>
    <lineage>
        <taxon>Eukaryota</taxon>
        <taxon>Viridiplantae</taxon>
        <taxon>Streptophyta</taxon>
        <taxon>Embryophyta</taxon>
        <taxon>Tracheophyta</taxon>
        <taxon>Spermatophyta</taxon>
        <taxon>Magnoliopsida</taxon>
        <taxon>eudicotyledons</taxon>
        <taxon>Gunneridae</taxon>
        <taxon>Pentapetalae</taxon>
        <taxon>asterids</taxon>
        <taxon>campanulids</taxon>
        <taxon>Asterales</taxon>
        <taxon>Asteraceae</taxon>
        <taxon>Asteroideae</taxon>
        <taxon>Anthemideae</taxon>
        <taxon>Anthemidinae</taxon>
        <taxon>Tanacetum</taxon>
    </lineage>
</organism>
<accession>A0A699H9L7</accession>
<dbReference type="EMBL" id="BKCJ010128845">
    <property type="protein sequence ID" value="GEX76857.1"/>
    <property type="molecule type" value="Genomic_DNA"/>
</dbReference>
<dbReference type="Pfam" id="PF13966">
    <property type="entry name" value="zf-RVT"/>
    <property type="match status" value="1"/>
</dbReference>
<dbReference type="AlphaFoldDB" id="A0A699H9L7"/>
<dbReference type="PANTHER" id="PTHR36617">
    <property type="entry name" value="PROTEIN, PUTATIVE-RELATED"/>
    <property type="match status" value="1"/>
</dbReference>
<reference evidence="2" key="1">
    <citation type="journal article" date="2019" name="Sci. Rep.">
        <title>Draft genome of Tanacetum cinerariifolium, the natural source of mosquito coil.</title>
        <authorList>
            <person name="Yamashiro T."/>
            <person name="Shiraishi A."/>
            <person name="Satake H."/>
            <person name="Nakayama K."/>
        </authorList>
    </citation>
    <scope>NUCLEOTIDE SEQUENCE</scope>
</reference>
<keyword evidence="2" id="KW-0808">Transferase</keyword>
<name>A0A699H9L7_TANCI</name>
<comment type="caution">
    <text evidence="2">The sequence shown here is derived from an EMBL/GenBank/DDBJ whole genome shotgun (WGS) entry which is preliminary data.</text>
</comment>
<dbReference type="InterPro" id="IPR026960">
    <property type="entry name" value="RVT-Znf"/>
</dbReference>
<dbReference type="GO" id="GO:0003964">
    <property type="term" value="F:RNA-directed DNA polymerase activity"/>
    <property type="evidence" value="ECO:0007669"/>
    <property type="project" value="UniProtKB-KW"/>
</dbReference>
<dbReference type="PANTHER" id="PTHR36617:SF15">
    <property type="entry name" value="REVERSE TRANSCRIPTASE ZINC-BINDING DOMAIN-CONTAINING PROTEIN"/>
    <property type="match status" value="1"/>
</dbReference>
<feature type="domain" description="Reverse transcriptase zinc-binding" evidence="1">
    <location>
        <begin position="63"/>
        <end position="150"/>
    </location>
</feature>
<proteinExistence type="predicted"/>